<protein>
    <recommendedName>
        <fullName evidence="4">Alpha-galactosidase NEW3 domain-containing protein</fullName>
    </recommendedName>
</protein>
<dbReference type="InterPro" id="IPR008969">
    <property type="entry name" value="CarboxyPept-like_regulatory"/>
</dbReference>
<organism evidence="2 3">
    <name type="scientific">Infirmifilum uzonense</name>
    <dbReference type="NCBI Taxonomy" id="1550241"/>
    <lineage>
        <taxon>Archaea</taxon>
        <taxon>Thermoproteota</taxon>
        <taxon>Thermoprotei</taxon>
        <taxon>Thermofilales</taxon>
        <taxon>Thermofilaceae</taxon>
        <taxon>Infirmifilum</taxon>
    </lineage>
</organism>
<dbReference type="PANTHER" id="PTHR39198">
    <property type="entry name" value="HYPOTHETICAL MEMBRANE PROTEIN, CONSERVED"/>
    <property type="match status" value="1"/>
</dbReference>
<dbReference type="AlphaFoldDB" id="A0A0F7FG62"/>
<sequence>MRIKSLGGLLVIVVMLVVIPPSYSQTLYFYGRVTDLQLNPIAGAQVSVYSNNLLVTSTLTDKDGTFNLRLPPGTYVLRAYLKGYAPREIMLVATQEKAGSLGTITLEQAISVYTETTQLTVLQGDILNLTIKLENKGLDPLTVNFKIEAPTSWVGYLTLPGGLRVDNIMIEPGREKTVFLNLQVPMDAFGKNFVRVRLSWENLTATIDYVFEVQPKKWNLIELPASSIKAYPGAQLKIPFTLRNPFTLDAEMALTVEPPQGWVASIVDANSITVSGLTLAPKATRQLFLILYIPPSAKLGLYAVSIYTDVSGSRFITKLDVSVESRYDLLNLTVGVSRLNITGGSSTVIPLIIRNDGNMATVTVLKASSNNEGIRPILTVSGQAASTLYLLPGESRQVNLLVNASSQTAPGLYELIVQANGTTSYTAKKILVNVVGSYSFRILNQDFLIITVPGGTVTYKVNVVNSGTYPLQSLNLYTSFNPEKLQVTVQPERLSLLPGETGSFSLQINVPPDVREGVYNIVFTVESGSIRDTRVLLVWVRPEASFSFTLIMAVLVAVSFFLVYYGRRKYA</sequence>
<gene>
    <name evidence="2" type="ORF">MA03_00755</name>
</gene>
<keyword evidence="3" id="KW-1185">Reference proteome</keyword>
<accession>A0A0F7FG62</accession>
<dbReference type="Gene3D" id="2.60.40.10">
    <property type="entry name" value="Immunoglobulins"/>
    <property type="match status" value="1"/>
</dbReference>
<dbReference type="GeneID" id="25400716"/>
<dbReference type="PANTHER" id="PTHR39198:SF1">
    <property type="entry name" value="ALPHA-GALACTOSIDASE NEW3 DOMAIN-CONTAINING PROTEIN"/>
    <property type="match status" value="1"/>
</dbReference>
<keyword evidence="1" id="KW-1133">Transmembrane helix</keyword>
<keyword evidence="1" id="KW-0472">Membrane</keyword>
<dbReference type="EMBL" id="CP009961">
    <property type="protein sequence ID" value="AKG38114.1"/>
    <property type="molecule type" value="Genomic_DNA"/>
</dbReference>
<dbReference type="PATRIC" id="fig|1550241.5.peg.154"/>
<dbReference type="Proteomes" id="UP000067434">
    <property type="component" value="Chromosome"/>
</dbReference>
<feature type="transmembrane region" description="Helical" evidence="1">
    <location>
        <begin position="544"/>
        <end position="565"/>
    </location>
</feature>
<dbReference type="HOGENOM" id="CLU_473009_0_0_2"/>
<dbReference type="Gene3D" id="2.60.40.1120">
    <property type="entry name" value="Carboxypeptidase-like, regulatory domain"/>
    <property type="match status" value="1"/>
</dbReference>
<dbReference type="KEGG" id="thf:MA03_00755"/>
<proteinExistence type="predicted"/>
<dbReference type="RefSeq" id="WP_052883445.1">
    <property type="nucleotide sequence ID" value="NZ_CP009961.1"/>
</dbReference>
<dbReference type="Pfam" id="PF13620">
    <property type="entry name" value="CarboxypepD_reg"/>
    <property type="match status" value="1"/>
</dbReference>
<name>A0A0F7FG62_9CREN</name>
<evidence type="ECO:0008006" key="4">
    <source>
        <dbReference type="Google" id="ProtNLM"/>
    </source>
</evidence>
<evidence type="ECO:0000313" key="3">
    <source>
        <dbReference type="Proteomes" id="UP000067434"/>
    </source>
</evidence>
<evidence type="ECO:0000313" key="2">
    <source>
        <dbReference type="EMBL" id="AKG38114.1"/>
    </source>
</evidence>
<dbReference type="STRING" id="1550241.MA03_00755"/>
<reference evidence="2 3" key="1">
    <citation type="journal article" date="2015" name="Stand. Genomic Sci.">
        <title>Complete genome sequence of and proposal of Thermofilum uzonense sp. nov. a novel hyperthermophilic crenarchaeon and emended description of the genus Thermofilum.</title>
        <authorList>
            <person name="Toshchakov S.V."/>
            <person name="Korzhenkov A.A."/>
            <person name="Samarov N.I."/>
            <person name="Mazunin I.O."/>
            <person name="Mozhey O.I."/>
            <person name="Shmyr I.S."/>
            <person name="Derbikova K.S."/>
            <person name="Taranov E.A."/>
            <person name="Dominova I.N."/>
            <person name="Bonch-Osmolovskaya E.A."/>
            <person name="Patrushev M.V."/>
            <person name="Podosokorskaya O.A."/>
            <person name="Kublanov I.V."/>
        </authorList>
    </citation>
    <scope>NUCLEOTIDE SEQUENCE [LARGE SCALE GENOMIC DNA]</scope>
    <source>
        <strain evidence="2 3">1807-2</strain>
    </source>
</reference>
<dbReference type="OrthoDB" id="110363at2157"/>
<evidence type="ECO:0000256" key="1">
    <source>
        <dbReference type="SAM" id="Phobius"/>
    </source>
</evidence>
<keyword evidence="1" id="KW-0812">Transmembrane</keyword>
<dbReference type="SUPFAM" id="SSF49464">
    <property type="entry name" value="Carboxypeptidase regulatory domain-like"/>
    <property type="match status" value="1"/>
</dbReference>
<dbReference type="InterPro" id="IPR013783">
    <property type="entry name" value="Ig-like_fold"/>
</dbReference>